<dbReference type="Pfam" id="PF10453">
    <property type="entry name" value="NUFIP1"/>
    <property type="match status" value="1"/>
</dbReference>
<dbReference type="InterPro" id="IPR036691">
    <property type="entry name" value="Endo/exonu/phosph_ase_sf"/>
</dbReference>
<feature type="compositionally biased region" description="Basic residues" evidence="1">
    <location>
        <begin position="941"/>
        <end position="967"/>
    </location>
</feature>
<dbReference type="PANTHER" id="PTHR23227">
    <property type="entry name" value="BUCENTAUR RELATED"/>
    <property type="match status" value="1"/>
</dbReference>
<dbReference type="InterPro" id="IPR019496">
    <property type="entry name" value="NUFIP1_cons_dom"/>
</dbReference>
<dbReference type="SUPFAM" id="SSF56219">
    <property type="entry name" value="DNase I-like"/>
    <property type="match status" value="2"/>
</dbReference>
<dbReference type="InterPro" id="IPR027124">
    <property type="entry name" value="Swc5/CFDP1/2"/>
</dbReference>
<feature type="compositionally biased region" description="Polar residues" evidence="1">
    <location>
        <begin position="194"/>
        <end position="233"/>
    </location>
</feature>
<evidence type="ECO:0000256" key="1">
    <source>
        <dbReference type="SAM" id="MobiDB-lite"/>
    </source>
</evidence>
<feature type="domain" description="Endonuclease/exonuclease/phosphatase" evidence="2">
    <location>
        <begin position="413"/>
        <end position="550"/>
    </location>
</feature>
<proteinExistence type="predicted"/>
<evidence type="ECO:0000313" key="4">
    <source>
        <dbReference type="EMBL" id="KAJ0213817.1"/>
    </source>
</evidence>
<feature type="domain" description="FMR1-interacting protein 1 conserved" evidence="3">
    <location>
        <begin position="366"/>
        <end position="390"/>
    </location>
</feature>
<organism evidence="4 5">
    <name type="scientific">Lactuca sativa</name>
    <name type="common">Garden lettuce</name>
    <dbReference type="NCBI Taxonomy" id="4236"/>
    <lineage>
        <taxon>Eukaryota</taxon>
        <taxon>Viridiplantae</taxon>
        <taxon>Streptophyta</taxon>
        <taxon>Embryophyta</taxon>
        <taxon>Tracheophyta</taxon>
        <taxon>Spermatophyta</taxon>
        <taxon>Magnoliopsida</taxon>
        <taxon>eudicotyledons</taxon>
        <taxon>Gunneridae</taxon>
        <taxon>Pentapetalae</taxon>
        <taxon>asterids</taxon>
        <taxon>campanulids</taxon>
        <taxon>Asterales</taxon>
        <taxon>Asteraceae</taxon>
        <taxon>Cichorioideae</taxon>
        <taxon>Cichorieae</taxon>
        <taxon>Lactucinae</taxon>
        <taxon>Lactuca</taxon>
    </lineage>
</organism>
<dbReference type="Proteomes" id="UP000235145">
    <property type="component" value="Unassembled WGS sequence"/>
</dbReference>
<evidence type="ECO:0000259" key="2">
    <source>
        <dbReference type="Pfam" id="PF03372"/>
    </source>
</evidence>
<dbReference type="AlphaFoldDB" id="A0A9R1VU27"/>
<dbReference type="CDD" id="cd09076">
    <property type="entry name" value="L1-EN"/>
    <property type="match status" value="2"/>
</dbReference>
<feature type="region of interest" description="Disordered" evidence="1">
    <location>
        <begin position="941"/>
        <end position="981"/>
    </location>
</feature>
<protein>
    <recommendedName>
        <fullName evidence="6">Endonuclease/exonuclease/phosphatase domain-containing protein</fullName>
    </recommendedName>
</protein>
<sequence>MNPHHNSNQDPTIASILQQVNSLIYQQTYNGSVGGLYPNNRPIDAPSRFMNFSNQPIPLRSPTDQFPNGIGGFNPQHNYNPFPPKQFNSSQQQGQFFANNSMNHPVYHQNVGRPLQLQNPNYAQYHPGNFPMFQIHNKNTTSHQNPGFPASQQFGMSNFSGSSFEHGNQGQQRFHSPSMDVNLSNMGQQLQGNQFQPNASGSVQTQKSHNFHATPNNLQNHISQGVGPQSHSFPMNDPIRHGNQGQQRFVSQQGSLYSLHASTSVKAHTPPTITNFKSNIFALNSECYQQDKKGTLSQPKNFTGNKKNHTSCKGSSVCRYKSQFQHAKHVKNGNMNKEGKSNASVNSHPRNSTKFKKKKVCSFNYMDEEVKQWREDRKKNYPTSVKKSKEEKTSMLHCKPQITSDSGHIRICTLNVGRMDENKLMQLTDALRKRKLDIACIQETKWKGAETTECNGYNLWYASLENTVNGVGVLLSKNLIDNVVEVRRCFDRIISIKVVVEKEVVHVISAYAPHPTLEESKKMSFWESLDDIVKGIPINECIFLGGDFNGHIGKDIDGYETVHGGLGHGTRNEEGHRLLGFATAHDLVVSNSFFKKNDAHLITFQSEGKSTQNDYLLLRKRHLSACIDCKVLPGEISISKHRLLIMDLYMSMIKRIAREEMKELHAKQAQLACEAADLFIPLPKRPHLKGQVRVCTINVGTLNDKLLKLTNALRKRKVEIACIQETKWKGEEATLECNGYKLWHAGLENAINGVGILISTNLKDNVVEVKRCCDRIIAIKVAVERKIVNVVCVYAPNATLEDSFKRSFWESLDDIVKGIPMNECIFLGGDFNGHIGKKADGYETVHGGFGFGTRNDEGHRLLEFATAHDLVVANSFYKKRDAHLITFHNEGYNSQNDYLLLRKWDRKACIDCKALPGETSASQHKLLFMDLYMSMKKRIVRHKRNPNRKKHKKEQLKKGKLHNKRGKTFQNDRIAKKAKTR</sequence>
<feature type="region of interest" description="Disordered" evidence="1">
    <location>
        <begin position="194"/>
        <end position="248"/>
    </location>
</feature>
<dbReference type="PANTHER" id="PTHR23227:SF67">
    <property type="entry name" value="CRANIOFACIAL DEVELOPMENT PROTEIN 2-LIKE"/>
    <property type="match status" value="1"/>
</dbReference>
<feature type="region of interest" description="Disordered" evidence="1">
    <location>
        <begin position="331"/>
        <end position="353"/>
    </location>
</feature>
<reference evidence="4 5" key="1">
    <citation type="journal article" date="2017" name="Nat. Commun.">
        <title>Genome assembly with in vitro proximity ligation data and whole-genome triplication in lettuce.</title>
        <authorList>
            <person name="Reyes-Chin-Wo S."/>
            <person name="Wang Z."/>
            <person name="Yang X."/>
            <person name="Kozik A."/>
            <person name="Arikit S."/>
            <person name="Song C."/>
            <person name="Xia L."/>
            <person name="Froenicke L."/>
            <person name="Lavelle D.O."/>
            <person name="Truco M.J."/>
            <person name="Xia R."/>
            <person name="Zhu S."/>
            <person name="Xu C."/>
            <person name="Xu H."/>
            <person name="Xu X."/>
            <person name="Cox K."/>
            <person name="Korf I."/>
            <person name="Meyers B.C."/>
            <person name="Michelmore R.W."/>
        </authorList>
    </citation>
    <scope>NUCLEOTIDE SEQUENCE [LARGE SCALE GENOMIC DNA]</scope>
    <source>
        <strain evidence="5">cv. Salinas</strain>
        <tissue evidence="4">Seedlings</tissue>
    </source>
</reference>
<dbReference type="Gene3D" id="3.60.10.10">
    <property type="entry name" value="Endonuclease/exonuclease/phosphatase"/>
    <property type="match status" value="2"/>
</dbReference>
<evidence type="ECO:0000313" key="5">
    <source>
        <dbReference type="Proteomes" id="UP000235145"/>
    </source>
</evidence>
<comment type="caution">
    <text evidence="4">The sequence shown here is derived from an EMBL/GenBank/DDBJ whole genome shotgun (WGS) entry which is preliminary data.</text>
</comment>
<evidence type="ECO:0008006" key="6">
    <source>
        <dbReference type="Google" id="ProtNLM"/>
    </source>
</evidence>
<name>A0A9R1VU27_LACSA</name>
<evidence type="ECO:0000259" key="3">
    <source>
        <dbReference type="Pfam" id="PF10453"/>
    </source>
</evidence>
<feature type="domain" description="Endonuclease/exonuclease/phosphatase" evidence="2">
    <location>
        <begin position="695"/>
        <end position="833"/>
    </location>
</feature>
<gene>
    <name evidence="4" type="ORF">LSAT_V11C400211290</name>
</gene>
<dbReference type="InterPro" id="IPR005135">
    <property type="entry name" value="Endo/exonuclease/phosphatase"/>
</dbReference>
<feature type="compositionally biased region" description="Polar residues" evidence="1">
    <location>
        <begin position="341"/>
        <end position="350"/>
    </location>
</feature>
<keyword evidence="5" id="KW-1185">Reference proteome</keyword>
<dbReference type="EMBL" id="NBSK02000004">
    <property type="protein sequence ID" value="KAJ0213817.1"/>
    <property type="molecule type" value="Genomic_DNA"/>
</dbReference>
<dbReference type="Pfam" id="PF03372">
    <property type="entry name" value="Exo_endo_phos"/>
    <property type="match status" value="2"/>
</dbReference>
<dbReference type="GO" id="GO:0003824">
    <property type="term" value="F:catalytic activity"/>
    <property type="evidence" value="ECO:0007669"/>
    <property type="project" value="InterPro"/>
</dbReference>
<accession>A0A9R1VU27</accession>